<accession>A0A8T4J402</accession>
<dbReference type="Pfam" id="PF19054">
    <property type="entry name" value="DUF5753"/>
    <property type="match status" value="1"/>
</dbReference>
<organism evidence="2 3">
    <name type="scientific">Streptomyces daliensis</name>
    <dbReference type="NCBI Taxonomy" id="299421"/>
    <lineage>
        <taxon>Bacteria</taxon>
        <taxon>Bacillati</taxon>
        <taxon>Actinomycetota</taxon>
        <taxon>Actinomycetes</taxon>
        <taxon>Kitasatosporales</taxon>
        <taxon>Streptomycetaceae</taxon>
        <taxon>Streptomyces</taxon>
    </lineage>
</organism>
<reference evidence="2" key="1">
    <citation type="submission" date="2021-04" db="EMBL/GenBank/DDBJ databases">
        <title>Sequencing of actinobacteria type strains.</title>
        <authorList>
            <person name="Nguyen G.-S."/>
            <person name="Wentzel A."/>
        </authorList>
    </citation>
    <scope>NUCLEOTIDE SEQUENCE</scope>
    <source>
        <strain evidence="2">DSM 42095</strain>
    </source>
</reference>
<feature type="non-terminal residue" evidence="2">
    <location>
        <position position="95"/>
    </location>
</feature>
<keyword evidence="3" id="KW-1185">Reference proteome</keyword>
<feature type="domain" description="DUF5753" evidence="1">
    <location>
        <begin position="57"/>
        <end position="91"/>
    </location>
</feature>
<dbReference type="AlphaFoldDB" id="A0A8T4J402"/>
<dbReference type="InterPro" id="IPR043917">
    <property type="entry name" value="DUF5753"/>
</dbReference>
<feature type="non-terminal residue" evidence="2">
    <location>
        <position position="1"/>
    </location>
</feature>
<evidence type="ECO:0000313" key="3">
    <source>
        <dbReference type="Proteomes" id="UP000675554"/>
    </source>
</evidence>
<dbReference type="Proteomes" id="UP000675554">
    <property type="component" value="Unassembled WGS sequence"/>
</dbReference>
<evidence type="ECO:0000313" key="2">
    <source>
        <dbReference type="EMBL" id="MBR7679316.1"/>
    </source>
</evidence>
<name>A0A8T4J402_9ACTN</name>
<gene>
    <name evidence="2" type="ORF">KDA82_41590</name>
</gene>
<dbReference type="EMBL" id="JAGSMN010002540">
    <property type="protein sequence ID" value="MBR7679316.1"/>
    <property type="molecule type" value="Genomic_DNA"/>
</dbReference>
<evidence type="ECO:0000259" key="1">
    <source>
        <dbReference type="Pfam" id="PF19054"/>
    </source>
</evidence>
<comment type="caution">
    <text evidence="2">The sequence shown here is derived from an EMBL/GenBank/DDBJ whole genome shotgun (WGS) entry which is preliminary data.</text>
</comment>
<proteinExistence type="predicted"/>
<protein>
    <submittedName>
        <fullName evidence="2">Transcriptional regulator</fullName>
    </submittedName>
</protein>
<sequence>QIESGIAGVSEERLRRLAAHYACDDEALIAGLVAMATERKRGWWEKYRGSLPHAFLDLAELEHHAGVQWDVDFLHIAGLLQTEDYSRALFSYVNP</sequence>